<dbReference type="SUPFAM" id="SSF56801">
    <property type="entry name" value="Acetyl-CoA synthetase-like"/>
    <property type="match status" value="1"/>
</dbReference>
<gene>
    <name evidence="1" type="ORF">A3A34_04010</name>
</gene>
<proteinExistence type="predicted"/>
<dbReference type="EMBL" id="MFLU01000010">
    <property type="protein sequence ID" value="OGG74953.1"/>
    <property type="molecule type" value="Genomic_DNA"/>
</dbReference>
<dbReference type="InterPro" id="IPR042099">
    <property type="entry name" value="ANL_N_sf"/>
</dbReference>
<dbReference type="STRING" id="1798507.A3A34_04010"/>
<name>A0A1F6EMT4_9BACT</name>
<reference evidence="1 2" key="1">
    <citation type="journal article" date="2016" name="Nat. Commun.">
        <title>Thousands of microbial genomes shed light on interconnected biogeochemical processes in an aquifer system.</title>
        <authorList>
            <person name="Anantharaman K."/>
            <person name="Brown C.T."/>
            <person name="Hug L.A."/>
            <person name="Sharon I."/>
            <person name="Castelle C.J."/>
            <person name="Probst A.J."/>
            <person name="Thomas B.C."/>
            <person name="Singh A."/>
            <person name="Wilkins M.J."/>
            <person name="Karaoz U."/>
            <person name="Brodie E.L."/>
            <person name="Williams K.H."/>
            <person name="Hubbard S.S."/>
            <person name="Banfield J.F."/>
        </authorList>
    </citation>
    <scope>NUCLEOTIDE SEQUENCE [LARGE SCALE GENOMIC DNA]</scope>
</reference>
<dbReference type="Proteomes" id="UP000178587">
    <property type="component" value="Unassembled WGS sequence"/>
</dbReference>
<evidence type="ECO:0000313" key="1">
    <source>
        <dbReference type="EMBL" id="OGG74953.1"/>
    </source>
</evidence>
<dbReference type="AlphaFoldDB" id="A0A1F6EMT4"/>
<comment type="caution">
    <text evidence="1">The sequence shown here is derived from an EMBL/GenBank/DDBJ whole genome shotgun (WGS) entry which is preliminary data.</text>
</comment>
<dbReference type="PANTHER" id="PTHR43845:SF1">
    <property type="entry name" value="BLR5969 PROTEIN"/>
    <property type="match status" value="1"/>
</dbReference>
<protein>
    <recommendedName>
        <fullName evidence="3">AMP-dependent synthetase/ligase domain-containing protein</fullName>
    </recommendedName>
</protein>
<dbReference type="PANTHER" id="PTHR43845">
    <property type="entry name" value="BLR5969 PROTEIN"/>
    <property type="match status" value="1"/>
</dbReference>
<organism evidence="1 2">
    <name type="scientific">Candidatus Kaiserbacteria bacterium RIFCSPLOWO2_01_FULL_50_24</name>
    <dbReference type="NCBI Taxonomy" id="1798507"/>
    <lineage>
        <taxon>Bacteria</taxon>
        <taxon>Candidatus Kaiseribacteriota</taxon>
    </lineage>
</organism>
<sequence>MVLKELRTHTSDMWSKIQTKYMCTLFTRAAKRVPAYARFLRNSKAHQRTPTAQTFLAIPPITKDNYLRKSLFPDLFWDGVISSPHMLTATSGSTGKPVYFARSHSVNDQSSAIHELFFTSCSLSSKKSTLVIVCFGMGVWIGGFITSEAFELMGRRGYPVAVITPGLNKQEIFKALKQLAPQYEQLIIAGYPPFVKDVLDEAEENGISIRKHKTALVFAAEAFTESFREYVAKKANVRNVLTDTMNIYGSADLGTMAFETPVSILIRRLACKHPDLFRALFGGTDKTPTLAQYIPHFTSFEALKGELLVTGDSATPLIRYAIGDRGGVYTYDEISSICKMHGVHLTKELARAGIATKTAKLPFVFVYERLDLSTTLYGLQIYPEIIRETLLQSGFVQRLTGRLTLVTKFDDRQNQYLEINVEQRRGAEVEKALAAKLKAEIVKNLKLKSAEFYELSLHLGERTEPRLIFWPHEDPTYFRPDTKQKWVVKS</sequence>
<evidence type="ECO:0008006" key="3">
    <source>
        <dbReference type="Google" id="ProtNLM"/>
    </source>
</evidence>
<evidence type="ECO:0000313" key="2">
    <source>
        <dbReference type="Proteomes" id="UP000178587"/>
    </source>
</evidence>
<dbReference type="Gene3D" id="3.40.50.12780">
    <property type="entry name" value="N-terminal domain of ligase-like"/>
    <property type="match status" value="1"/>
</dbReference>
<accession>A0A1F6EMT4</accession>